<dbReference type="InterPro" id="IPR017946">
    <property type="entry name" value="PLC-like_Pdiesterase_TIM-brl"/>
</dbReference>
<dbReference type="InterPro" id="IPR030395">
    <property type="entry name" value="GP_PDE_dom"/>
</dbReference>
<comment type="similarity">
    <text evidence="1">Belongs to the glycerophosphoryl diester phosphodiesterase family.</text>
</comment>
<evidence type="ECO:0000313" key="10">
    <source>
        <dbReference type="Proteomes" id="UP000715441"/>
    </source>
</evidence>
<gene>
    <name evidence="9" type="ORF">HFP15_23850</name>
</gene>
<dbReference type="PANTHER" id="PTHR43620">
    <property type="entry name" value="GLYCEROPHOSPHORYL DIESTER PHOSPHODIESTERASE"/>
    <property type="match status" value="1"/>
</dbReference>
<dbReference type="EC" id="3.1.4.46" evidence="2"/>
<dbReference type="Pfam" id="PF03009">
    <property type="entry name" value="GDPD"/>
    <property type="match status" value="1"/>
</dbReference>
<dbReference type="SUPFAM" id="SSF51695">
    <property type="entry name" value="PLC-like phosphodiesterases"/>
    <property type="match status" value="1"/>
</dbReference>
<evidence type="ECO:0000256" key="5">
    <source>
        <dbReference type="ARBA" id="ARBA00022801"/>
    </source>
</evidence>
<protein>
    <recommendedName>
        <fullName evidence="2">glycerophosphodiester phosphodiesterase</fullName>
        <ecNumber evidence="2">3.1.4.46</ecNumber>
    </recommendedName>
</protein>
<feature type="domain" description="GP-PDE" evidence="8">
    <location>
        <begin position="36"/>
        <end position="361"/>
    </location>
</feature>
<evidence type="ECO:0000256" key="7">
    <source>
        <dbReference type="SAM" id="SignalP"/>
    </source>
</evidence>
<comment type="catalytic activity">
    <reaction evidence="6">
        <text>a sn-glycero-3-phosphodiester + H2O = an alcohol + sn-glycerol 3-phosphate + H(+)</text>
        <dbReference type="Rhea" id="RHEA:12969"/>
        <dbReference type="ChEBI" id="CHEBI:15377"/>
        <dbReference type="ChEBI" id="CHEBI:15378"/>
        <dbReference type="ChEBI" id="CHEBI:30879"/>
        <dbReference type="ChEBI" id="CHEBI:57597"/>
        <dbReference type="ChEBI" id="CHEBI:83408"/>
        <dbReference type="EC" id="3.1.4.46"/>
    </reaction>
</comment>
<dbReference type="Gene3D" id="3.20.20.190">
    <property type="entry name" value="Phosphatidylinositol (PI) phosphodiesterase"/>
    <property type="match status" value="1"/>
</dbReference>
<organism evidence="9 10">
    <name type="scientific">Amycolatopsis acididurans</name>
    <dbReference type="NCBI Taxonomy" id="2724524"/>
    <lineage>
        <taxon>Bacteria</taxon>
        <taxon>Bacillati</taxon>
        <taxon>Actinomycetota</taxon>
        <taxon>Actinomycetes</taxon>
        <taxon>Pseudonocardiales</taxon>
        <taxon>Pseudonocardiaceae</taxon>
        <taxon>Amycolatopsis</taxon>
    </lineage>
</organism>
<evidence type="ECO:0000256" key="1">
    <source>
        <dbReference type="ARBA" id="ARBA00007277"/>
    </source>
</evidence>
<dbReference type="EMBL" id="JAAXLS010000018">
    <property type="protein sequence ID" value="NKQ55915.1"/>
    <property type="molecule type" value="Genomic_DNA"/>
</dbReference>
<sequence>MRKSLVVALLSGLSLLGVASPADGVEEEHGGESARPVVVGHRGAPGYRPEHTLASYELAFRQGVSWVDVDLVPTKDGRLVARHENEIGGTTDVAQHPEFASRRTTKTIDGTELTGWFTEDFTLAELKTLRATERIPGIRPHNTIYNGRWEIPTYQEVLDLTKRLGKQLHRTLGTYPEVKHSTYFSSIGNPTEPKLVNILDRNGLNRPGAPVIIQSFEVTNLKELSKQVRVPLLQLTSASGAPADFVATGDPRTYADLLTPAGLKEISTYADYLGPEKNQVIPRDAAGNLTTPSALVADAHAVGLKVAPYTFRNENGFLPADLRSSADPAAWGDILAEEAAFLDADVDGLFADQPDTALLAVTES</sequence>
<evidence type="ECO:0000256" key="3">
    <source>
        <dbReference type="ARBA" id="ARBA00022729"/>
    </source>
</evidence>
<dbReference type="PROSITE" id="PS51704">
    <property type="entry name" value="GP_PDE"/>
    <property type="match status" value="1"/>
</dbReference>
<evidence type="ECO:0000256" key="6">
    <source>
        <dbReference type="ARBA" id="ARBA00047512"/>
    </source>
</evidence>
<accession>A0ABX1JC12</accession>
<keyword evidence="3 7" id="KW-0732">Signal</keyword>
<keyword evidence="5" id="KW-0378">Hydrolase</keyword>
<keyword evidence="10" id="KW-1185">Reference proteome</keyword>
<evidence type="ECO:0000313" key="9">
    <source>
        <dbReference type="EMBL" id="NKQ55915.1"/>
    </source>
</evidence>
<feature type="signal peptide" evidence="7">
    <location>
        <begin position="1"/>
        <end position="19"/>
    </location>
</feature>
<keyword evidence="4" id="KW-0319">Glycerol metabolism</keyword>
<proteinExistence type="inferred from homology"/>
<evidence type="ECO:0000259" key="8">
    <source>
        <dbReference type="PROSITE" id="PS51704"/>
    </source>
</evidence>
<reference evidence="9 10" key="1">
    <citation type="submission" date="2020-04" db="EMBL/GenBank/DDBJ databases">
        <title>Novel species.</title>
        <authorList>
            <person name="Teo W.F.A."/>
            <person name="Lipun K."/>
            <person name="Srisuk N."/>
            <person name="Duangmal K."/>
        </authorList>
    </citation>
    <scope>NUCLEOTIDE SEQUENCE [LARGE SCALE GENOMIC DNA]</scope>
    <source>
        <strain evidence="9 10">K13G38</strain>
    </source>
</reference>
<evidence type="ECO:0000256" key="2">
    <source>
        <dbReference type="ARBA" id="ARBA00012247"/>
    </source>
</evidence>
<name>A0ABX1JC12_9PSEU</name>
<feature type="chain" id="PRO_5046010977" description="glycerophosphodiester phosphodiesterase" evidence="7">
    <location>
        <begin position="20"/>
        <end position="364"/>
    </location>
</feature>
<dbReference type="CDD" id="cd08602">
    <property type="entry name" value="GDPD_ScGlpQ1_like"/>
    <property type="match status" value="1"/>
</dbReference>
<evidence type="ECO:0000256" key="4">
    <source>
        <dbReference type="ARBA" id="ARBA00022798"/>
    </source>
</evidence>
<comment type="caution">
    <text evidence="9">The sequence shown here is derived from an EMBL/GenBank/DDBJ whole genome shotgun (WGS) entry which is preliminary data.</text>
</comment>
<dbReference type="PANTHER" id="PTHR43620:SF7">
    <property type="entry name" value="GLYCEROPHOSPHODIESTER PHOSPHODIESTERASE GDPD5-RELATED"/>
    <property type="match status" value="1"/>
</dbReference>
<dbReference type="Proteomes" id="UP000715441">
    <property type="component" value="Unassembled WGS sequence"/>
</dbReference>